<feature type="signal peptide" evidence="1">
    <location>
        <begin position="1"/>
        <end position="24"/>
    </location>
</feature>
<dbReference type="AlphaFoldDB" id="A0A4R9FND0"/>
<evidence type="ECO:0000313" key="3">
    <source>
        <dbReference type="EMBL" id="TGJ99764.1"/>
    </source>
</evidence>
<reference evidence="3" key="1">
    <citation type="journal article" date="2019" name="PLoS Negl. Trop. Dis.">
        <title>Revisiting the worldwide diversity of Leptospira species in the environment.</title>
        <authorList>
            <person name="Vincent A.T."/>
            <person name="Schiettekatte O."/>
            <person name="Bourhy P."/>
            <person name="Veyrier F.J."/>
            <person name="Picardeau M."/>
        </authorList>
    </citation>
    <scope>NUCLEOTIDE SEQUENCE [LARGE SCALE GENOMIC DNA]</scope>
    <source>
        <strain evidence="3">SSS9</strain>
    </source>
</reference>
<evidence type="ECO:0000259" key="2">
    <source>
        <dbReference type="Pfam" id="PF04773"/>
    </source>
</evidence>
<feature type="domain" description="FecR protein" evidence="2">
    <location>
        <begin position="61"/>
        <end position="155"/>
    </location>
</feature>
<dbReference type="OrthoDB" id="369729at2"/>
<comment type="caution">
    <text evidence="3">The sequence shown here is derived from an EMBL/GenBank/DDBJ whole genome shotgun (WGS) entry which is preliminary data.</text>
</comment>
<keyword evidence="1" id="KW-0732">Signal</keyword>
<proteinExistence type="predicted"/>
<dbReference type="PANTHER" id="PTHR38731:SF1">
    <property type="entry name" value="FECR PROTEIN DOMAIN-CONTAINING PROTEIN"/>
    <property type="match status" value="1"/>
</dbReference>
<dbReference type="InterPro" id="IPR006860">
    <property type="entry name" value="FecR"/>
</dbReference>
<accession>A0A4R9FND0</accession>
<organism evidence="3 4">
    <name type="scientific">Leptospira semungkisensis</name>
    <dbReference type="NCBI Taxonomy" id="2484985"/>
    <lineage>
        <taxon>Bacteria</taxon>
        <taxon>Pseudomonadati</taxon>
        <taxon>Spirochaetota</taxon>
        <taxon>Spirochaetia</taxon>
        <taxon>Leptospirales</taxon>
        <taxon>Leptospiraceae</taxon>
        <taxon>Leptospira</taxon>
    </lineage>
</organism>
<dbReference type="PROSITE" id="PS51257">
    <property type="entry name" value="PROKAR_LIPOPROTEIN"/>
    <property type="match status" value="1"/>
</dbReference>
<sequence>MKKMLRILLILNFALFLSLGCDKAKSDRKRGIVTFVSGNVSIERGDQKIKVGLHQELQNGDVVETEDKSTAVITFGENSILVEVQSNSKFRFTEKENEKLFIQEKGSTWLSTSKLLKGEGVSLHTPTVTAGVRGTSFYTGVVEDMTMICHCEGHVELENNENHAKKTNDSDYLAVTRGSKTIYLTPADLHKENVPYGHDHSELSDSPLGRKNPMSLKEFQTVIALAKKKLDSTP</sequence>
<dbReference type="Proteomes" id="UP000297453">
    <property type="component" value="Unassembled WGS sequence"/>
</dbReference>
<dbReference type="Pfam" id="PF04773">
    <property type="entry name" value="FecR"/>
    <property type="match status" value="1"/>
</dbReference>
<dbReference type="RefSeq" id="WP_135589852.1">
    <property type="nucleotide sequence ID" value="NZ_RQEP01000019.1"/>
</dbReference>
<dbReference type="PANTHER" id="PTHR38731">
    <property type="entry name" value="LIPL45-RELATED LIPOPROTEIN-RELATED"/>
    <property type="match status" value="1"/>
</dbReference>
<feature type="chain" id="PRO_5020430603" evidence="1">
    <location>
        <begin position="25"/>
        <end position="234"/>
    </location>
</feature>
<keyword evidence="4" id="KW-1185">Reference proteome</keyword>
<gene>
    <name evidence="3" type="ORF">EHO59_16720</name>
</gene>
<name>A0A4R9FND0_9LEPT</name>
<protein>
    <submittedName>
        <fullName evidence="3">Iron dicitrate transport regulator FecR</fullName>
    </submittedName>
</protein>
<evidence type="ECO:0000256" key="1">
    <source>
        <dbReference type="SAM" id="SignalP"/>
    </source>
</evidence>
<dbReference type="EMBL" id="RQEP01000019">
    <property type="protein sequence ID" value="TGJ99764.1"/>
    <property type="molecule type" value="Genomic_DNA"/>
</dbReference>
<evidence type="ECO:0000313" key="4">
    <source>
        <dbReference type="Proteomes" id="UP000297453"/>
    </source>
</evidence>